<dbReference type="GO" id="GO:0003676">
    <property type="term" value="F:nucleic acid binding"/>
    <property type="evidence" value="ECO:0007669"/>
    <property type="project" value="InterPro"/>
</dbReference>
<keyword evidence="1 6" id="KW-0963">Cytoplasm</keyword>
<dbReference type="GO" id="GO:0016430">
    <property type="term" value="F:tRNA (adenine-N6)-methyltransferase activity"/>
    <property type="evidence" value="ECO:0007669"/>
    <property type="project" value="UniProtKB-UniRule"/>
</dbReference>
<keyword evidence="9" id="KW-1185">Reference proteome</keyword>
<dbReference type="AlphaFoldDB" id="A0A2S0HW66"/>
<comment type="similarity">
    <text evidence="6">Belongs to the methyltransferase superfamily. tRNA (adenine-N(6)-)-methyltransferase family.</text>
</comment>
<dbReference type="GO" id="GO:0032259">
    <property type="term" value="P:methylation"/>
    <property type="evidence" value="ECO:0007669"/>
    <property type="project" value="UniProtKB-KW"/>
</dbReference>
<dbReference type="PROSITE" id="PS00092">
    <property type="entry name" value="N6_MTASE"/>
    <property type="match status" value="1"/>
</dbReference>
<dbReference type="RefSeq" id="WP_105216079.1">
    <property type="nucleotide sequence ID" value="NZ_CP027062.1"/>
</dbReference>
<dbReference type="SUPFAM" id="SSF53335">
    <property type="entry name" value="S-adenosyl-L-methionine-dependent methyltransferases"/>
    <property type="match status" value="1"/>
</dbReference>
<evidence type="ECO:0000313" key="9">
    <source>
        <dbReference type="Proteomes" id="UP000238442"/>
    </source>
</evidence>
<keyword evidence="5 6" id="KW-0819">tRNA processing</keyword>
<dbReference type="GO" id="GO:0008033">
    <property type="term" value="P:tRNA processing"/>
    <property type="evidence" value="ECO:0007669"/>
    <property type="project" value="UniProtKB-UniRule"/>
</dbReference>
<keyword evidence="4 6" id="KW-0949">S-adenosyl-L-methionine</keyword>
<evidence type="ECO:0000313" key="8">
    <source>
        <dbReference type="EMBL" id="AVI50902.1"/>
    </source>
</evidence>
<accession>A0A2S0HW66</accession>
<dbReference type="InterPro" id="IPR007848">
    <property type="entry name" value="Small_mtfrase_dom"/>
</dbReference>
<dbReference type="Proteomes" id="UP000238442">
    <property type="component" value="Chromosome"/>
</dbReference>
<dbReference type="InterPro" id="IPR002052">
    <property type="entry name" value="DNA_methylase_N6_adenine_CS"/>
</dbReference>
<dbReference type="InterPro" id="IPR022882">
    <property type="entry name" value="tRNA_adenine-N6_MeTrfase"/>
</dbReference>
<dbReference type="PANTHER" id="PTHR47739:SF1">
    <property type="entry name" value="TRNA1(VAL) (ADENINE(37)-N6)-METHYLTRANSFERASE"/>
    <property type="match status" value="1"/>
</dbReference>
<protein>
    <recommendedName>
        <fullName evidence="6">tRNA1(Val) (adenine(37)-N6)-methyltransferase</fullName>
        <ecNumber evidence="6">2.1.1.223</ecNumber>
    </recommendedName>
    <alternativeName>
        <fullName evidence="6">tRNA m6A37 methyltransferase</fullName>
    </alternativeName>
</protein>
<organism evidence="8 9">
    <name type="scientific">Pukyongia salina</name>
    <dbReference type="NCBI Taxonomy" id="2094025"/>
    <lineage>
        <taxon>Bacteria</taxon>
        <taxon>Pseudomonadati</taxon>
        <taxon>Bacteroidota</taxon>
        <taxon>Flavobacteriia</taxon>
        <taxon>Flavobacteriales</taxon>
        <taxon>Flavobacteriaceae</taxon>
        <taxon>Pukyongia</taxon>
    </lineage>
</organism>
<evidence type="ECO:0000256" key="4">
    <source>
        <dbReference type="ARBA" id="ARBA00022691"/>
    </source>
</evidence>
<dbReference type="EC" id="2.1.1.223" evidence="6"/>
<reference evidence="8 9" key="1">
    <citation type="submission" date="2018-02" db="EMBL/GenBank/DDBJ databases">
        <title>Genomic analysis of the strain RR4-38 isolated from a seawater recirculating aquaculture system.</title>
        <authorList>
            <person name="Kim Y.-S."/>
            <person name="Jang Y.H."/>
            <person name="Kim K.-H."/>
        </authorList>
    </citation>
    <scope>NUCLEOTIDE SEQUENCE [LARGE SCALE GENOMIC DNA]</scope>
    <source>
        <strain evidence="8 9">RR4-38</strain>
    </source>
</reference>
<feature type="domain" description="Methyltransferase small" evidence="7">
    <location>
        <begin position="34"/>
        <end position="123"/>
    </location>
</feature>
<dbReference type="PRINTS" id="PR00507">
    <property type="entry name" value="N12N6MTFRASE"/>
</dbReference>
<dbReference type="Gene3D" id="3.40.50.150">
    <property type="entry name" value="Vaccinia Virus protein VP39"/>
    <property type="match status" value="1"/>
</dbReference>
<name>A0A2S0HW66_9FLAO</name>
<comment type="subcellular location">
    <subcellularLocation>
        <location evidence="6">Cytoplasm</location>
    </subcellularLocation>
</comment>
<dbReference type="KEGG" id="aue:C5O00_06825"/>
<dbReference type="OrthoDB" id="5383291at2"/>
<dbReference type="HAMAP" id="MF_01872">
    <property type="entry name" value="tRNA_methyltr_YfiC"/>
    <property type="match status" value="1"/>
</dbReference>
<keyword evidence="2 6" id="KW-0489">Methyltransferase</keyword>
<evidence type="ECO:0000256" key="1">
    <source>
        <dbReference type="ARBA" id="ARBA00022490"/>
    </source>
</evidence>
<proteinExistence type="inferred from homology"/>
<dbReference type="EMBL" id="CP027062">
    <property type="protein sequence ID" value="AVI50902.1"/>
    <property type="molecule type" value="Genomic_DNA"/>
</dbReference>
<evidence type="ECO:0000256" key="6">
    <source>
        <dbReference type="HAMAP-Rule" id="MF_01872"/>
    </source>
</evidence>
<dbReference type="CDD" id="cd02440">
    <property type="entry name" value="AdoMet_MTases"/>
    <property type="match status" value="1"/>
</dbReference>
<evidence type="ECO:0000259" key="7">
    <source>
        <dbReference type="Pfam" id="PF05175"/>
    </source>
</evidence>
<dbReference type="Pfam" id="PF05175">
    <property type="entry name" value="MTS"/>
    <property type="match status" value="1"/>
</dbReference>
<comment type="catalytic activity">
    <reaction evidence="6">
        <text>adenosine(37) in tRNA1(Val) + S-adenosyl-L-methionine = N(6)-methyladenosine(37) in tRNA1(Val) + S-adenosyl-L-homocysteine + H(+)</text>
        <dbReference type="Rhea" id="RHEA:43160"/>
        <dbReference type="Rhea" id="RHEA-COMP:10369"/>
        <dbReference type="Rhea" id="RHEA-COMP:10370"/>
        <dbReference type="ChEBI" id="CHEBI:15378"/>
        <dbReference type="ChEBI" id="CHEBI:57856"/>
        <dbReference type="ChEBI" id="CHEBI:59789"/>
        <dbReference type="ChEBI" id="CHEBI:74411"/>
        <dbReference type="ChEBI" id="CHEBI:74449"/>
        <dbReference type="EC" id="2.1.1.223"/>
    </reaction>
</comment>
<evidence type="ECO:0000256" key="2">
    <source>
        <dbReference type="ARBA" id="ARBA00022603"/>
    </source>
</evidence>
<dbReference type="GO" id="GO:0005737">
    <property type="term" value="C:cytoplasm"/>
    <property type="evidence" value="ECO:0007669"/>
    <property type="project" value="UniProtKB-SubCell"/>
</dbReference>
<dbReference type="InterPro" id="IPR029063">
    <property type="entry name" value="SAM-dependent_MTases_sf"/>
</dbReference>
<sequence length="238" mass="27176">MSTAFQFKQFVVEQDRCAMKIGTDGVLLGAWTSLETHPESILDIGSGTGVIALQLAQRSVAETIDAIELDPDAYEQCSENFEASPWNDRLFCYHASVQEFAAEMDLKYDLIVSNPPFYTDEYKTNDPARDQARFTDTLPFEHLFLCAIQLLSLKGTFSVIVPKKEHENVVRIAAQHGLHPKRICEVRGTPNSEVKRILMEFGREKYRSPVTEQLTIENGRHNYTQSYIQLVKDFYLKM</sequence>
<evidence type="ECO:0000256" key="5">
    <source>
        <dbReference type="ARBA" id="ARBA00022694"/>
    </source>
</evidence>
<gene>
    <name evidence="8" type="ORF">C5O00_06825</name>
</gene>
<dbReference type="PANTHER" id="PTHR47739">
    <property type="entry name" value="TRNA1(VAL) (ADENINE(37)-N6)-METHYLTRANSFERASE"/>
    <property type="match status" value="1"/>
</dbReference>
<evidence type="ECO:0000256" key="3">
    <source>
        <dbReference type="ARBA" id="ARBA00022679"/>
    </source>
</evidence>
<dbReference type="InterPro" id="IPR050210">
    <property type="entry name" value="tRNA_Adenine-N(6)_MTase"/>
</dbReference>
<comment type="function">
    <text evidence="6">Specifically methylates the adenine in position 37 of tRNA(1)(Val) (anticodon cmo5UAC).</text>
</comment>
<keyword evidence="3 6" id="KW-0808">Transferase</keyword>